<dbReference type="Proteomes" id="UP000070433">
    <property type="component" value="Chromosome"/>
</dbReference>
<evidence type="ECO:0000313" key="2">
    <source>
        <dbReference type="Proteomes" id="UP000070433"/>
    </source>
</evidence>
<reference evidence="1 2" key="1">
    <citation type="journal article" date="2014" name="Int. J. Syst. Evol. Microbiol.">
        <title>Ramlibacter solisilvae sp. nov., isolated from forest soil, and emended description of the genus Ramlibacter.</title>
        <authorList>
            <person name="Lee H.J."/>
            <person name="Lee S.H."/>
            <person name="Lee S.S."/>
            <person name="Lee J.S."/>
            <person name="Kim Y."/>
            <person name="Kim S.C."/>
            <person name="Jeon C.O."/>
        </authorList>
    </citation>
    <scope>NUCLEOTIDE SEQUENCE [LARGE SCALE GENOMIC DNA]</scope>
    <source>
        <strain evidence="1 2">5-10</strain>
    </source>
</reference>
<dbReference type="EMBL" id="CP010951">
    <property type="protein sequence ID" value="AMO24290.1"/>
    <property type="molecule type" value="Genomic_DNA"/>
</dbReference>
<proteinExistence type="predicted"/>
<gene>
    <name evidence="1" type="ORF">UC35_17380</name>
</gene>
<keyword evidence="2" id="KW-1185">Reference proteome</keyword>
<evidence type="ECO:0000313" key="1">
    <source>
        <dbReference type="EMBL" id="AMO24290.1"/>
    </source>
</evidence>
<protein>
    <submittedName>
        <fullName evidence="1">Uncharacterized protein</fullName>
    </submittedName>
</protein>
<name>A0A127JWC5_9BURK</name>
<accession>A0A127JWC5</accession>
<dbReference type="AlphaFoldDB" id="A0A127JWC5"/>
<organism evidence="1 2">
    <name type="scientific">Ramlibacter tataouinensis</name>
    <dbReference type="NCBI Taxonomy" id="94132"/>
    <lineage>
        <taxon>Bacteria</taxon>
        <taxon>Pseudomonadati</taxon>
        <taxon>Pseudomonadota</taxon>
        <taxon>Betaproteobacteria</taxon>
        <taxon>Burkholderiales</taxon>
        <taxon>Comamonadaceae</taxon>
        <taxon>Ramlibacter</taxon>
    </lineage>
</organism>
<sequence>MRVEESLVDFGHRYYFELGRFVDQFARVEKSVQLILFMSAEVDIVHGRALFAGTKNREAIALIRKLHESRAGRLPADIEDAFKQLLEINSTRDALVHWGVRRSPYSALDSLQPEDSADEVFLLSNSLTAYSRRLLRGYPMSPVIVHCMSNDLRTIEVKLEMFLLDLNGGGPKQAGRTALAARPWFYKPPQVIPFPQAPRSGALARQERQP</sequence>